<sequence length="403" mass="45785">MAAEMVEASELRSRIAEIRKICNGDDESNPLDGHNLLKDCALHVQSRVQQIASQFSDFHSLGIQDLDAYLEHLKEEFNKVEVETTHVATEIELLATTHKDESILLEAKLEELECCLDYASKDQKTSEATEGFDSPMLADDCLNSTIVNIDKNLEQFVLDNKIEEMNLNIKSLEDLQCKVKWFDAVQQIEDELVGLKVLEFDENCIKLSLRTYMPTVGGSSYTERVEDGIDVRELNHELLIEVEGNMKLKNVQVFPNDIHVNDIVDAAKSVSKFSLQWFIQKVQDRIILNKLRHLAVKDANKSRYSLEYLDKDETIVAHMFRGIDAFIKLSHGWPIFDSPLKLISIKGSDILKRSPLSFHCKVKNLANSLDIHIRQNISSFVDAVEKVLIEQLQLDPQAGDSSD</sequence>
<evidence type="ECO:0000313" key="1">
    <source>
        <dbReference type="EMBL" id="AFK42734.1"/>
    </source>
</evidence>
<accession>I3SR42</accession>
<dbReference type="AlphaFoldDB" id="I3SR42"/>
<organism evidence="1">
    <name type="scientific">Lotus japonicus</name>
    <name type="common">Lotus corniculatus var. japonicus</name>
    <dbReference type="NCBI Taxonomy" id="34305"/>
    <lineage>
        <taxon>Eukaryota</taxon>
        <taxon>Viridiplantae</taxon>
        <taxon>Streptophyta</taxon>
        <taxon>Embryophyta</taxon>
        <taxon>Tracheophyta</taxon>
        <taxon>Spermatophyta</taxon>
        <taxon>Magnoliopsida</taxon>
        <taxon>eudicotyledons</taxon>
        <taxon>Gunneridae</taxon>
        <taxon>Pentapetalae</taxon>
        <taxon>rosids</taxon>
        <taxon>fabids</taxon>
        <taxon>Fabales</taxon>
        <taxon>Fabaceae</taxon>
        <taxon>Papilionoideae</taxon>
        <taxon>50 kb inversion clade</taxon>
        <taxon>NPAAA clade</taxon>
        <taxon>Hologalegina</taxon>
        <taxon>robinioid clade</taxon>
        <taxon>Loteae</taxon>
        <taxon>Lotus</taxon>
    </lineage>
</organism>
<dbReference type="EMBL" id="BT142940">
    <property type="protein sequence ID" value="AFK42734.1"/>
    <property type="molecule type" value="mRNA"/>
</dbReference>
<dbReference type="PANTHER" id="PTHR36037">
    <property type="entry name" value="RNA-DIRECTED DNA POLYMERASE (REVERSE TRANSCRIPTASE)-RELATED FAMILY PROTEIN"/>
    <property type="match status" value="1"/>
</dbReference>
<proteinExistence type="evidence at transcript level"/>
<reference evidence="1" key="1">
    <citation type="submission" date="2012-05" db="EMBL/GenBank/DDBJ databases">
        <authorList>
            <person name="Krishnakumar V."/>
            <person name="Cheung F."/>
            <person name="Xiao Y."/>
            <person name="Chan A."/>
            <person name="Moskal W.A."/>
            <person name="Town C.D."/>
        </authorList>
    </citation>
    <scope>NUCLEOTIDE SEQUENCE</scope>
</reference>
<protein>
    <submittedName>
        <fullName evidence="1">Uncharacterized protein</fullName>
    </submittedName>
</protein>
<dbReference type="PANTHER" id="PTHR36037:SF1">
    <property type="entry name" value="RNA-DIRECTED DNA POLYMERASE (REVERSE TRANSCRIPTASE)-RELATED FAMILY PROTEIN"/>
    <property type="match status" value="1"/>
</dbReference>
<name>I3SR42_LOTJA</name>